<dbReference type="InterPro" id="IPR011990">
    <property type="entry name" value="TPR-like_helical_dom_sf"/>
</dbReference>
<evidence type="ECO:0000313" key="5">
    <source>
        <dbReference type="EMBL" id="CAK7349805.1"/>
    </source>
</evidence>
<gene>
    <name evidence="5" type="ORF">DCAF_LOCUS22526</name>
</gene>
<dbReference type="AlphaFoldDB" id="A0AAV1SH47"/>
<dbReference type="Pfam" id="PF17177">
    <property type="entry name" value="PPR_long"/>
    <property type="match status" value="1"/>
</dbReference>
<name>A0AAV1SH47_9ROSI</name>
<accession>A0AAV1SH47</accession>
<proteinExistence type="inferred from homology"/>
<reference evidence="5 6" key="1">
    <citation type="submission" date="2024-01" db="EMBL/GenBank/DDBJ databases">
        <authorList>
            <person name="Waweru B."/>
        </authorList>
    </citation>
    <scope>NUCLEOTIDE SEQUENCE [LARGE SCALE GENOMIC DNA]</scope>
</reference>
<dbReference type="GO" id="GO:0003729">
    <property type="term" value="F:mRNA binding"/>
    <property type="evidence" value="ECO:0007669"/>
    <property type="project" value="UniProtKB-ARBA"/>
</dbReference>
<dbReference type="NCBIfam" id="TIGR00756">
    <property type="entry name" value="PPR"/>
    <property type="match status" value="3"/>
</dbReference>
<evidence type="ECO:0000259" key="4">
    <source>
        <dbReference type="Pfam" id="PF17177"/>
    </source>
</evidence>
<dbReference type="Gene3D" id="1.25.40.10">
    <property type="entry name" value="Tetratricopeptide repeat domain"/>
    <property type="match status" value="2"/>
</dbReference>
<evidence type="ECO:0000313" key="6">
    <source>
        <dbReference type="Proteomes" id="UP001314170"/>
    </source>
</evidence>
<keyword evidence="6" id="KW-1185">Reference proteome</keyword>
<feature type="domain" description="PROP1-like PPR" evidence="4">
    <location>
        <begin position="168"/>
        <end position="329"/>
    </location>
</feature>
<comment type="caution">
    <text evidence="5">The sequence shown here is derived from an EMBL/GenBank/DDBJ whole genome shotgun (WGS) entry which is preliminary data.</text>
</comment>
<dbReference type="PANTHER" id="PTHR45717">
    <property type="entry name" value="OS12G0527900 PROTEIN"/>
    <property type="match status" value="1"/>
</dbReference>
<evidence type="ECO:0000256" key="3">
    <source>
        <dbReference type="PROSITE-ProRule" id="PRU00708"/>
    </source>
</evidence>
<dbReference type="Proteomes" id="UP001314170">
    <property type="component" value="Unassembled WGS sequence"/>
</dbReference>
<sequence length="548" mass="63310">MNLRFSRKLFTLLTQNYRFPFSSTRVLLPQKHRIPFSSTRVLASFFFSTETPIKPLSSSDSSKLHRRIEVVRDQKVSIVPVLDQWVKEGNTVDRYQLVYLVRLLTDYKRFNHALEVSEWMTGRRFFTSTTEDAAVRLELIHRVRGIEEAENYFNKLPIELKTKCAYVAILHGCVREKSVQKAEAIMQEMTEGGMIISSFPYNLLINLYSQTGDFDKIPPLVKEMERNGITRDKYTMRNLIAASVAASDISTLEEILKLMEENPGLVLDWTVYAMAADAYLKVGSIETALTMLKKLEKWMTYRREKKAFNFLLTLYAKTGNKDELYRIWNLYKPSSRKDLEGAKEGFEICKRHLIGPALKIMDTSYCCMIESLSKLDDIEGAEKIYEEWESQCTTYDFRVLNRLLVAYCKKGLFKEAEAAIEKAVQGRTPHASTWNIMAMGYMEHDQMPKAVEMLKRAMLVARRGWKPLPILVNACLEYLERQGDAEDMKAFTRLLKNSELLTEDIYCKLLRTCIAARKSVADVLDQMKMNGFAVDEETQKILVTRPSL</sequence>
<comment type="similarity">
    <text evidence="1">Belongs to the PPR family. P subfamily.</text>
</comment>
<dbReference type="GO" id="GO:0005739">
    <property type="term" value="C:mitochondrion"/>
    <property type="evidence" value="ECO:0007669"/>
    <property type="project" value="TreeGrafter"/>
</dbReference>
<dbReference type="EMBL" id="CAWUPB010001178">
    <property type="protein sequence ID" value="CAK7349805.1"/>
    <property type="molecule type" value="Genomic_DNA"/>
</dbReference>
<dbReference type="Pfam" id="PF01535">
    <property type="entry name" value="PPR"/>
    <property type="match status" value="3"/>
</dbReference>
<evidence type="ECO:0000256" key="2">
    <source>
        <dbReference type="ARBA" id="ARBA00022737"/>
    </source>
</evidence>
<organism evidence="5 6">
    <name type="scientific">Dovyalis caffra</name>
    <dbReference type="NCBI Taxonomy" id="77055"/>
    <lineage>
        <taxon>Eukaryota</taxon>
        <taxon>Viridiplantae</taxon>
        <taxon>Streptophyta</taxon>
        <taxon>Embryophyta</taxon>
        <taxon>Tracheophyta</taxon>
        <taxon>Spermatophyta</taxon>
        <taxon>Magnoliopsida</taxon>
        <taxon>eudicotyledons</taxon>
        <taxon>Gunneridae</taxon>
        <taxon>Pentapetalae</taxon>
        <taxon>rosids</taxon>
        <taxon>fabids</taxon>
        <taxon>Malpighiales</taxon>
        <taxon>Salicaceae</taxon>
        <taxon>Flacourtieae</taxon>
        <taxon>Dovyalis</taxon>
    </lineage>
</organism>
<keyword evidence="2" id="KW-0677">Repeat</keyword>
<dbReference type="PANTHER" id="PTHR45717:SF6">
    <property type="entry name" value="PENTACOTRIPEPTIDE-REPEAT REGION OF PRORP DOMAIN-CONTAINING PROTEIN"/>
    <property type="match status" value="1"/>
</dbReference>
<dbReference type="InterPro" id="IPR033443">
    <property type="entry name" value="PROP1-like_PPR_dom"/>
</dbReference>
<protein>
    <recommendedName>
        <fullName evidence="4">PROP1-like PPR domain-containing protein</fullName>
    </recommendedName>
</protein>
<dbReference type="SUPFAM" id="SSF48452">
    <property type="entry name" value="TPR-like"/>
    <property type="match status" value="1"/>
</dbReference>
<evidence type="ECO:0000256" key="1">
    <source>
        <dbReference type="ARBA" id="ARBA00007626"/>
    </source>
</evidence>
<dbReference type="InterPro" id="IPR002885">
    <property type="entry name" value="PPR_rpt"/>
</dbReference>
<dbReference type="PROSITE" id="PS51375">
    <property type="entry name" value="PPR"/>
    <property type="match status" value="1"/>
</dbReference>
<feature type="repeat" description="PPR" evidence="3">
    <location>
        <begin position="197"/>
        <end position="231"/>
    </location>
</feature>